<feature type="transmembrane region" description="Helical" evidence="5">
    <location>
        <begin position="38"/>
        <end position="55"/>
    </location>
</feature>
<dbReference type="GO" id="GO:0016874">
    <property type="term" value="F:ligase activity"/>
    <property type="evidence" value="ECO:0007669"/>
    <property type="project" value="UniProtKB-KW"/>
</dbReference>
<reference evidence="7 8" key="1">
    <citation type="submission" date="2018-07" db="EMBL/GenBank/DDBJ databases">
        <title>The draft genome of Phyllobacterium salinisoli.</title>
        <authorList>
            <person name="Liu L."/>
            <person name="Li L."/>
            <person name="Zhang X."/>
            <person name="Liang L."/>
        </authorList>
    </citation>
    <scope>NUCLEOTIDE SEQUENCE [LARGE SCALE GENOMIC DNA]</scope>
    <source>
        <strain evidence="7 8">LLAN61</strain>
    </source>
</reference>
<sequence>MRIAKSTLVQPGENAWYGTLAVALSVFIFAYSARFGQISVLMFYALWLPLVLVDYRHVIGNYTRFSWILAFGLFACLSFTWSAAPSVSLRAGIQYMTTIICALIASRIIDSRTLTSGVSLGVGLVLLYSLTFGHYHYDPLDGSYSFVGAFSSKNQLGFFASLGLYFVFASFFVLRTSLMWRCVAVPLGGLSAYCLLASSSATSILATAATIMITAAVGVVLKFSPRNRRSFFIVGLVIAVAVAIVAINAGAVNLILGAFGKDTTLTGRTYLWDQGLRAAQESPLIGVGYQAYWVQGFSEAERLWDEFYIAARSGFHFHNTYIEVLVELGYVGLILLSLVMMRVLLGSLRRLLTESYTPQAHLMFGIAILLLIRSFFEIDFMTPYTIGAFLLYYSAGILAIPQRSASRVMEPPQQPAMRASPG</sequence>
<feature type="transmembrane region" description="Helical" evidence="5">
    <location>
        <begin position="87"/>
        <end position="105"/>
    </location>
</feature>
<comment type="subcellular location">
    <subcellularLocation>
        <location evidence="1">Membrane</location>
        <topology evidence="1">Multi-pass membrane protein</topology>
    </subcellularLocation>
</comment>
<evidence type="ECO:0000313" key="8">
    <source>
        <dbReference type="Proteomes" id="UP000253420"/>
    </source>
</evidence>
<accession>A0A368KCV7</accession>
<feature type="transmembrane region" description="Helical" evidence="5">
    <location>
        <begin position="231"/>
        <end position="256"/>
    </location>
</feature>
<evidence type="ECO:0000259" key="6">
    <source>
        <dbReference type="Pfam" id="PF04932"/>
    </source>
</evidence>
<dbReference type="EMBL" id="QOZG01000001">
    <property type="protein sequence ID" value="RCS25920.1"/>
    <property type="molecule type" value="Genomic_DNA"/>
</dbReference>
<organism evidence="7 8">
    <name type="scientific">Phyllobacterium salinisoli</name>
    <dbReference type="NCBI Taxonomy" id="1899321"/>
    <lineage>
        <taxon>Bacteria</taxon>
        <taxon>Pseudomonadati</taxon>
        <taxon>Pseudomonadota</taxon>
        <taxon>Alphaproteobacteria</taxon>
        <taxon>Hyphomicrobiales</taxon>
        <taxon>Phyllobacteriaceae</taxon>
        <taxon>Phyllobacterium</taxon>
    </lineage>
</organism>
<name>A0A368KCV7_9HYPH</name>
<dbReference type="PANTHER" id="PTHR37422">
    <property type="entry name" value="TEICHURONIC ACID BIOSYNTHESIS PROTEIN TUAE"/>
    <property type="match status" value="1"/>
</dbReference>
<feature type="transmembrane region" description="Helical" evidence="5">
    <location>
        <begin position="62"/>
        <end position="81"/>
    </location>
</feature>
<feature type="transmembrane region" description="Helical" evidence="5">
    <location>
        <begin position="156"/>
        <end position="174"/>
    </location>
</feature>
<evidence type="ECO:0000256" key="1">
    <source>
        <dbReference type="ARBA" id="ARBA00004141"/>
    </source>
</evidence>
<dbReference type="InterPro" id="IPR007016">
    <property type="entry name" value="O-antigen_ligase-rel_domated"/>
</dbReference>
<dbReference type="PANTHER" id="PTHR37422:SF13">
    <property type="entry name" value="LIPOPOLYSACCHARIDE BIOSYNTHESIS PROTEIN PA4999-RELATED"/>
    <property type="match status" value="1"/>
</dbReference>
<feature type="transmembrane region" description="Helical" evidence="5">
    <location>
        <begin position="382"/>
        <end position="400"/>
    </location>
</feature>
<feature type="transmembrane region" description="Helical" evidence="5">
    <location>
        <begin position="360"/>
        <end position="376"/>
    </location>
</feature>
<proteinExistence type="predicted"/>
<dbReference type="GO" id="GO:0016020">
    <property type="term" value="C:membrane"/>
    <property type="evidence" value="ECO:0007669"/>
    <property type="project" value="UniProtKB-SubCell"/>
</dbReference>
<gene>
    <name evidence="7" type="ORF">DUT91_02430</name>
</gene>
<feature type="transmembrane region" description="Helical" evidence="5">
    <location>
        <begin position="117"/>
        <end position="136"/>
    </location>
</feature>
<feature type="transmembrane region" description="Helical" evidence="5">
    <location>
        <begin position="204"/>
        <end position="224"/>
    </location>
</feature>
<feature type="domain" description="O-antigen ligase-related" evidence="6">
    <location>
        <begin position="190"/>
        <end position="336"/>
    </location>
</feature>
<evidence type="ECO:0000256" key="3">
    <source>
        <dbReference type="ARBA" id="ARBA00022989"/>
    </source>
</evidence>
<evidence type="ECO:0000256" key="5">
    <source>
        <dbReference type="SAM" id="Phobius"/>
    </source>
</evidence>
<protein>
    <submittedName>
        <fullName evidence="7">O-antigen ligase family protein</fullName>
    </submittedName>
</protein>
<comment type="caution">
    <text evidence="7">The sequence shown here is derived from an EMBL/GenBank/DDBJ whole genome shotgun (WGS) entry which is preliminary data.</text>
</comment>
<keyword evidence="2 5" id="KW-0812">Transmembrane</keyword>
<dbReference type="Proteomes" id="UP000253420">
    <property type="component" value="Unassembled WGS sequence"/>
</dbReference>
<feature type="transmembrane region" description="Helical" evidence="5">
    <location>
        <begin position="15"/>
        <end position="32"/>
    </location>
</feature>
<dbReference type="AlphaFoldDB" id="A0A368KCV7"/>
<keyword evidence="7" id="KW-0436">Ligase</keyword>
<dbReference type="Pfam" id="PF04932">
    <property type="entry name" value="Wzy_C"/>
    <property type="match status" value="1"/>
</dbReference>
<evidence type="ECO:0000256" key="4">
    <source>
        <dbReference type="ARBA" id="ARBA00023136"/>
    </source>
</evidence>
<keyword evidence="3 5" id="KW-1133">Transmembrane helix</keyword>
<feature type="transmembrane region" description="Helical" evidence="5">
    <location>
        <begin position="179"/>
        <end position="198"/>
    </location>
</feature>
<dbReference type="InterPro" id="IPR051533">
    <property type="entry name" value="WaaL-like"/>
</dbReference>
<evidence type="ECO:0000256" key="2">
    <source>
        <dbReference type="ARBA" id="ARBA00022692"/>
    </source>
</evidence>
<dbReference type="OrthoDB" id="4391260at2"/>
<feature type="transmembrane region" description="Helical" evidence="5">
    <location>
        <begin position="328"/>
        <end position="348"/>
    </location>
</feature>
<evidence type="ECO:0000313" key="7">
    <source>
        <dbReference type="EMBL" id="RCS25920.1"/>
    </source>
</evidence>
<keyword evidence="4 5" id="KW-0472">Membrane</keyword>
<keyword evidence="8" id="KW-1185">Reference proteome</keyword>
<dbReference type="RefSeq" id="WP_114439010.1">
    <property type="nucleotide sequence ID" value="NZ_QOZG01000001.1"/>
</dbReference>